<sequence length="279" mass="31147">MVTTKLKTLTERARRICEPDELEGELKHLERAFGWNGCSKKDFNRTIRPKTVKIARRQQRRMMSIRVGLASRTYMESRTGSARYWRNTKQKGFVAEPGCFTNIHILNELLRHSKAFKGLVLTQVDISKAFDTIPHCAIAPALTCKGLPAHMVSKITKAYKYVATIIQSKATVDSSLQRCVKHGDPLSPTNFNLMKASTYASLRDRHSVGGRQCPHREKSVEDFGRILTHPGLTLDSSEGITALAADGYLYYLGIRSDPGQVLIGNAPEPACWSPLSESV</sequence>
<dbReference type="STRING" id="77166.U4UP57"/>
<protein>
    <recommendedName>
        <fullName evidence="1">Reverse transcriptase domain-containing protein</fullName>
    </recommendedName>
</protein>
<evidence type="ECO:0000313" key="3">
    <source>
        <dbReference type="Proteomes" id="UP000030742"/>
    </source>
</evidence>
<dbReference type="Proteomes" id="UP000030742">
    <property type="component" value="Unassembled WGS sequence"/>
</dbReference>
<gene>
    <name evidence="2" type="ORF">D910_12160</name>
</gene>
<dbReference type="AlphaFoldDB" id="U4UP57"/>
<dbReference type="Pfam" id="PF00078">
    <property type="entry name" value="RVT_1"/>
    <property type="match status" value="1"/>
</dbReference>
<feature type="domain" description="Reverse transcriptase" evidence="1">
    <location>
        <begin position="114"/>
        <end position="206"/>
    </location>
</feature>
<proteinExistence type="predicted"/>
<name>U4UP57_DENPD</name>
<organism evidence="2 3">
    <name type="scientific">Dendroctonus ponderosae</name>
    <name type="common">Mountain pine beetle</name>
    <dbReference type="NCBI Taxonomy" id="77166"/>
    <lineage>
        <taxon>Eukaryota</taxon>
        <taxon>Metazoa</taxon>
        <taxon>Ecdysozoa</taxon>
        <taxon>Arthropoda</taxon>
        <taxon>Hexapoda</taxon>
        <taxon>Insecta</taxon>
        <taxon>Pterygota</taxon>
        <taxon>Neoptera</taxon>
        <taxon>Endopterygota</taxon>
        <taxon>Coleoptera</taxon>
        <taxon>Polyphaga</taxon>
        <taxon>Cucujiformia</taxon>
        <taxon>Curculionidae</taxon>
        <taxon>Scolytinae</taxon>
        <taxon>Dendroctonus</taxon>
    </lineage>
</organism>
<dbReference type="EMBL" id="KB632400">
    <property type="protein sequence ID" value="ERL94887.1"/>
    <property type="molecule type" value="Genomic_DNA"/>
</dbReference>
<accession>U4UP57</accession>
<evidence type="ECO:0000259" key="1">
    <source>
        <dbReference type="Pfam" id="PF00078"/>
    </source>
</evidence>
<dbReference type="InterPro" id="IPR000477">
    <property type="entry name" value="RT_dom"/>
</dbReference>
<evidence type="ECO:0000313" key="2">
    <source>
        <dbReference type="EMBL" id="ERL94887.1"/>
    </source>
</evidence>
<reference evidence="2 3" key="1">
    <citation type="journal article" date="2013" name="Genome Biol.">
        <title>Draft genome of the mountain pine beetle, Dendroctonus ponderosae Hopkins, a major forest pest.</title>
        <authorList>
            <person name="Keeling C.I."/>
            <person name="Yuen M.M."/>
            <person name="Liao N.Y."/>
            <person name="Docking T.R."/>
            <person name="Chan S.K."/>
            <person name="Taylor G.A."/>
            <person name="Palmquist D.L."/>
            <person name="Jackman S.D."/>
            <person name="Nguyen A."/>
            <person name="Li M."/>
            <person name="Henderson H."/>
            <person name="Janes J.K."/>
            <person name="Zhao Y."/>
            <person name="Pandoh P."/>
            <person name="Moore R."/>
            <person name="Sperling F.A."/>
            <person name="Huber D.P."/>
            <person name="Birol I."/>
            <person name="Jones S.J."/>
            <person name="Bohlmann J."/>
        </authorList>
    </citation>
    <scope>NUCLEOTIDE SEQUENCE</scope>
</reference>